<reference evidence="2" key="1">
    <citation type="journal article" date="2020" name="Nat. Commun.">
        <title>Large-scale genome sequencing of mycorrhizal fungi provides insights into the early evolution of symbiotic traits.</title>
        <authorList>
            <person name="Miyauchi S."/>
            <person name="Kiss E."/>
            <person name="Kuo A."/>
            <person name="Drula E."/>
            <person name="Kohler A."/>
            <person name="Sanchez-Garcia M."/>
            <person name="Morin E."/>
            <person name="Andreopoulos B."/>
            <person name="Barry K.W."/>
            <person name="Bonito G."/>
            <person name="Buee M."/>
            <person name="Carver A."/>
            <person name="Chen C."/>
            <person name="Cichocki N."/>
            <person name="Clum A."/>
            <person name="Culley D."/>
            <person name="Crous P.W."/>
            <person name="Fauchery L."/>
            <person name="Girlanda M."/>
            <person name="Hayes R.D."/>
            <person name="Keri Z."/>
            <person name="LaButti K."/>
            <person name="Lipzen A."/>
            <person name="Lombard V."/>
            <person name="Magnuson J."/>
            <person name="Maillard F."/>
            <person name="Murat C."/>
            <person name="Nolan M."/>
            <person name="Ohm R.A."/>
            <person name="Pangilinan J."/>
            <person name="Pereira M.F."/>
            <person name="Perotto S."/>
            <person name="Peter M."/>
            <person name="Pfister S."/>
            <person name="Riley R."/>
            <person name="Sitrit Y."/>
            <person name="Stielow J.B."/>
            <person name="Szollosi G."/>
            <person name="Zifcakova L."/>
            <person name="Stursova M."/>
            <person name="Spatafora J.W."/>
            <person name="Tedersoo L."/>
            <person name="Vaario L.M."/>
            <person name="Yamada A."/>
            <person name="Yan M."/>
            <person name="Wang P."/>
            <person name="Xu J."/>
            <person name="Bruns T."/>
            <person name="Baldrian P."/>
            <person name="Vilgalys R."/>
            <person name="Dunand C."/>
            <person name="Henrissat B."/>
            <person name="Grigoriev I.V."/>
            <person name="Hibbett D."/>
            <person name="Nagy L.G."/>
            <person name="Martin F.M."/>
        </authorList>
    </citation>
    <scope>NUCLEOTIDE SEQUENCE</scope>
    <source>
        <strain evidence="2">UP504</strain>
    </source>
</reference>
<feature type="non-terminal residue" evidence="2">
    <location>
        <position position="1"/>
    </location>
</feature>
<comment type="caution">
    <text evidence="2">The sequence shown here is derived from an EMBL/GenBank/DDBJ whole genome shotgun (WGS) entry which is preliminary data.</text>
</comment>
<dbReference type="InterPro" id="IPR000719">
    <property type="entry name" value="Prot_kinase_dom"/>
</dbReference>
<accession>A0A9P6BCG4</accession>
<protein>
    <recommendedName>
        <fullName evidence="1">Protein kinase domain-containing protein</fullName>
    </recommendedName>
</protein>
<evidence type="ECO:0000259" key="1">
    <source>
        <dbReference type="PROSITE" id="PS50011"/>
    </source>
</evidence>
<sequence>REILVHRQLKHNNIIRLLGVVSDAVHPLAVIIPFMENGHSVHYLKDNPMHLLPIIHGVASAVSYLHGLDPPVIHGDIRGCNILVDSDGIPKLCDFGFARFLREVSRTHTHHVEGGSDRHIAPELFDGVHDFRTTSQTDTYSLSMTFLELGSHSRPFQEFPHHLAAAMAALKGKRPCRTPLLHLSPGVADGLWSLMERMWAHEPSNRPPAHVVVQDIERLQEMAKVSGSSTLRRPDVRIITNLNYVSLC</sequence>
<dbReference type="InterPro" id="IPR008266">
    <property type="entry name" value="Tyr_kinase_AS"/>
</dbReference>
<dbReference type="InterPro" id="IPR051681">
    <property type="entry name" value="Ser/Thr_Kinases-Pseudokinases"/>
</dbReference>
<dbReference type="InterPro" id="IPR011009">
    <property type="entry name" value="Kinase-like_dom_sf"/>
</dbReference>
<dbReference type="PROSITE" id="PS50011">
    <property type="entry name" value="PROTEIN_KINASE_DOM"/>
    <property type="match status" value="1"/>
</dbReference>
<dbReference type="OrthoDB" id="538607at2759"/>
<proteinExistence type="predicted"/>
<dbReference type="EMBL" id="MU128909">
    <property type="protein sequence ID" value="KAF9521142.1"/>
    <property type="molecule type" value="Genomic_DNA"/>
</dbReference>
<dbReference type="PANTHER" id="PTHR44329">
    <property type="entry name" value="SERINE/THREONINE-PROTEIN KINASE TNNI3K-RELATED"/>
    <property type="match status" value="1"/>
</dbReference>
<organism evidence="2 3">
    <name type="scientific">Hydnum rufescens UP504</name>
    <dbReference type="NCBI Taxonomy" id="1448309"/>
    <lineage>
        <taxon>Eukaryota</taxon>
        <taxon>Fungi</taxon>
        <taxon>Dikarya</taxon>
        <taxon>Basidiomycota</taxon>
        <taxon>Agaricomycotina</taxon>
        <taxon>Agaricomycetes</taxon>
        <taxon>Cantharellales</taxon>
        <taxon>Hydnaceae</taxon>
        <taxon>Hydnum</taxon>
    </lineage>
</organism>
<dbReference type="Pfam" id="PF07714">
    <property type="entry name" value="PK_Tyr_Ser-Thr"/>
    <property type="match status" value="1"/>
</dbReference>
<dbReference type="GO" id="GO:0004674">
    <property type="term" value="F:protein serine/threonine kinase activity"/>
    <property type="evidence" value="ECO:0007669"/>
    <property type="project" value="TreeGrafter"/>
</dbReference>
<dbReference type="Proteomes" id="UP000886523">
    <property type="component" value="Unassembled WGS sequence"/>
</dbReference>
<dbReference type="PIRSF" id="PIRSF000654">
    <property type="entry name" value="Integrin-linked_kinase"/>
    <property type="match status" value="1"/>
</dbReference>
<evidence type="ECO:0000313" key="3">
    <source>
        <dbReference type="Proteomes" id="UP000886523"/>
    </source>
</evidence>
<dbReference type="PROSITE" id="PS00109">
    <property type="entry name" value="PROTEIN_KINASE_TYR"/>
    <property type="match status" value="1"/>
</dbReference>
<feature type="domain" description="Protein kinase" evidence="1">
    <location>
        <begin position="1"/>
        <end position="219"/>
    </location>
</feature>
<dbReference type="SUPFAM" id="SSF56112">
    <property type="entry name" value="Protein kinase-like (PK-like)"/>
    <property type="match status" value="1"/>
</dbReference>
<dbReference type="GO" id="GO:0005524">
    <property type="term" value="F:ATP binding"/>
    <property type="evidence" value="ECO:0007669"/>
    <property type="project" value="InterPro"/>
</dbReference>
<name>A0A9P6BCG4_9AGAM</name>
<evidence type="ECO:0000313" key="2">
    <source>
        <dbReference type="EMBL" id="KAF9521142.1"/>
    </source>
</evidence>
<dbReference type="AlphaFoldDB" id="A0A9P6BCG4"/>
<keyword evidence="3" id="KW-1185">Reference proteome</keyword>
<dbReference type="InterPro" id="IPR001245">
    <property type="entry name" value="Ser-Thr/Tyr_kinase_cat_dom"/>
</dbReference>
<gene>
    <name evidence="2" type="ORF">BS47DRAFT_1286307</name>
</gene>
<dbReference type="Gene3D" id="1.10.510.10">
    <property type="entry name" value="Transferase(Phosphotransferase) domain 1"/>
    <property type="match status" value="1"/>
</dbReference>